<dbReference type="InterPro" id="IPR050933">
    <property type="entry name" value="Circadian_TF"/>
</dbReference>
<dbReference type="AlphaFoldDB" id="Q68HB9"/>
<dbReference type="InterPro" id="IPR001067">
    <property type="entry name" value="Nuc_translocat"/>
</dbReference>
<protein>
    <submittedName>
        <fullName evidence="3">BMAL1 splice variant h</fullName>
    </submittedName>
</protein>
<accession>Q68HB9</accession>
<dbReference type="PANTHER" id="PTHR23042">
    <property type="entry name" value="CIRCADIAN PROTEIN CLOCK/ARNT/BMAL/PAS"/>
    <property type="match status" value="1"/>
</dbReference>
<dbReference type="UCSC" id="uc009jhh.1">
    <property type="organism name" value="mouse"/>
</dbReference>
<dbReference type="GO" id="GO:0003700">
    <property type="term" value="F:DNA-binding transcription factor activity"/>
    <property type="evidence" value="ECO:0007669"/>
    <property type="project" value="InterPro"/>
</dbReference>
<evidence type="ECO:0000256" key="1">
    <source>
        <dbReference type="SAM" id="MobiDB-lite"/>
    </source>
</evidence>
<dbReference type="Pfam" id="PF00010">
    <property type="entry name" value="HLH"/>
    <property type="match status" value="1"/>
</dbReference>
<dbReference type="GO" id="GO:0005737">
    <property type="term" value="C:cytoplasm"/>
    <property type="evidence" value="ECO:0007669"/>
    <property type="project" value="InterPro"/>
</dbReference>
<dbReference type="CDD" id="cd11438">
    <property type="entry name" value="bHLH-PAS_ARNTL_PASD3"/>
    <property type="match status" value="1"/>
</dbReference>
<proteinExistence type="evidence at transcript level"/>
<dbReference type="InterPro" id="IPR011598">
    <property type="entry name" value="bHLH_dom"/>
</dbReference>
<dbReference type="SMART" id="SM00353">
    <property type="entry name" value="HLH"/>
    <property type="match status" value="1"/>
</dbReference>
<dbReference type="MGI" id="MGI:1096381">
    <property type="gene designation" value="Bmal1"/>
</dbReference>
<dbReference type="FunFam" id="4.10.280.10:FF:000018">
    <property type="entry name" value="Aryl hydrocarbon receptor nuclear translocator-like protein 1"/>
    <property type="match status" value="1"/>
</dbReference>
<dbReference type="GO" id="GO:0046983">
    <property type="term" value="F:protein dimerization activity"/>
    <property type="evidence" value="ECO:0007669"/>
    <property type="project" value="InterPro"/>
</dbReference>
<dbReference type="GO" id="GO:0005634">
    <property type="term" value="C:nucleus"/>
    <property type="evidence" value="ECO:0007669"/>
    <property type="project" value="InterPro"/>
</dbReference>
<dbReference type="GO" id="GO:0005667">
    <property type="term" value="C:transcription regulator complex"/>
    <property type="evidence" value="ECO:0007669"/>
    <property type="project" value="InterPro"/>
</dbReference>
<dbReference type="Gene3D" id="4.10.280.10">
    <property type="entry name" value="Helix-loop-helix DNA-binding domain"/>
    <property type="match status" value="1"/>
</dbReference>
<evidence type="ECO:0000313" key="4">
    <source>
        <dbReference type="MGI" id="MGI:1096381"/>
    </source>
</evidence>
<evidence type="ECO:0000259" key="2">
    <source>
        <dbReference type="PROSITE" id="PS50888"/>
    </source>
</evidence>
<feature type="region of interest" description="Disordered" evidence="1">
    <location>
        <begin position="1"/>
        <end position="39"/>
    </location>
</feature>
<dbReference type="SUPFAM" id="SSF47459">
    <property type="entry name" value="HLH, helix-loop-helix DNA-binding domain"/>
    <property type="match status" value="1"/>
</dbReference>
<dbReference type="PeptideAtlas" id="Q68HB9"/>
<organism evidence="3">
    <name type="scientific">Mus musculus</name>
    <name type="common">Mouse</name>
    <dbReference type="NCBI Taxonomy" id="10090"/>
    <lineage>
        <taxon>Eukaryota</taxon>
        <taxon>Metazoa</taxon>
        <taxon>Chordata</taxon>
        <taxon>Craniata</taxon>
        <taxon>Vertebrata</taxon>
        <taxon>Euteleostomi</taxon>
        <taxon>Mammalia</taxon>
        <taxon>Eutheria</taxon>
        <taxon>Euarchontoglires</taxon>
        <taxon>Glires</taxon>
        <taxon>Rodentia</taxon>
        <taxon>Myomorpha</taxon>
        <taxon>Muroidea</taxon>
        <taxon>Muridae</taxon>
        <taxon>Murinae</taxon>
        <taxon>Mus</taxon>
        <taxon>Mus</taxon>
    </lineage>
</organism>
<evidence type="ECO:0000313" key="3">
    <source>
        <dbReference type="EMBL" id="AAU00990.1"/>
    </source>
</evidence>
<reference evidence="3" key="1">
    <citation type="submission" date="2004-07" db="EMBL/GenBank/DDBJ databases">
        <title>ORF sequence of mouse BMAL1 splice variant (Bmal1h).</title>
        <authorList>
            <person name="Sladek M."/>
        </authorList>
    </citation>
    <scope>NUCLEOTIDE SEQUENCE</scope>
    <source>
        <strain evidence="3">C57BL/6J</strain>
        <tissue evidence="3">Liver</tissue>
    </source>
</reference>
<gene>
    <name evidence="4" type="primary">Bmal1</name>
    <name evidence="4" type="synonym">Arntl</name>
</gene>
<sequence length="229" mass="25899">MADQRMDISSTISDFMSPGPTDLLSGSLGTSGVDCNRKRKGSATDYQLDDFAFEESMDTDKDDPHGRLEYAEHQGRIKNAREAHSQIEKRRRDKMNSFIDELASLVPTCNAMSRKLDKLTVLRMAVQHMKTLRGATNPYTEANYKPTFLSDDELKHLILRDVTEGRSSLSPSLSSRSSIIARMTLLARACLTTCIQKILPKLRNSYLPRTLRPGSDSLMPRLDFRLKRI</sequence>
<dbReference type="InterPro" id="IPR036638">
    <property type="entry name" value="HLH_DNA-bd_sf"/>
</dbReference>
<feature type="domain" description="BHLH" evidence="2">
    <location>
        <begin position="79"/>
        <end position="132"/>
    </location>
</feature>
<dbReference type="AGR" id="MGI:1096381"/>
<dbReference type="PRINTS" id="PR00785">
    <property type="entry name" value="NCTRNSLOCATR"/>
</dbReference>
<dbReference type="EMBL" id="AY690602">
    <property type="protein sequence ID" value="AAU00990.1"/>
    <property type="molecule type" value="mRNA"/>
</dbReference>
<name>Q68HB9_MOUSE</name>
<dbReference type="PROSITE" id="PS50888">
    <property type="entry name" value="BHLH"/>
    <property type="match status" value="1"/>
</dbReference>